<proteinExistence type="predicted"/>
<dbReference type="AlphaFoldDB" id="A0AAQ3SPE9"/>
<evidence type="ECO:0000313" key="1">
    <source>
        <dbReference type="EMBL" id="WVZ58304.1"/>
    </source>
</evidence>
<keyword evidence="2" id="KW-1185">Reference proteome</keyword>
<protein>
    <submittedName>
        <fullName evidence="1">Uncharacterized protein</fullName>
    </submittedName>
</protein>
<dbReference type="Proteomes" id="UP001341281">
    <property type="component" value="Chromosome 02"/>
</dbReference>
<dbReference type="EMBL" id="CP144746">
    <property type="protein sequence ID" value="WVZ58304.1"/>
    <property type="molecule type" value="Genomic_DNA"/>
</dbReference>
<evidence type="ECO:0000313" key="2">
    <source>
        <dbReference type="Proteomes" id="UP001341281"/>
    </source>
</evidence>
<sequence>MLRAALVRLQLGHAWVTYVGTHYRHRIYQEEWAMAVQISILDEYGARRDITFSYAPALRHNYEAAISDAAQEALATLCYSCHSLLADGTLRYFPRRQPGGLNTWIATPIAEKNPRLEATIDYLVALNTDYNALAEELCAAKLEISRLRTQITPSVQVFNPVYYPPRKRVRYNDPAARTYIWHP</sequence>
<organism evidence="1 2">
    <name type="scientific">Paspalum notatum var. saurae</name>
    <dbReference type="NCBI Taxonomy" id="547442"/>
    <lineage>
        <taxon>Eukaryota</taxon>
        <taxon>Viridiplantae</taxon>
        <taxon>Streptophyta</taxon>
        <taxon>Embryophyta</taxon>
        <taxon>Tracheophyta</taxon>
        <taxon>Spermatophyta</taxon>
        <taxon>Magnoliopsida</taxon>
        <taxon>Liliopsida</taxon>
        <taxon>Poales</taxon>
        <taxon>Poaceae</taxon>
        <taxon>PACMAD clade</taxon>
        <taxon>Panicoideae</taxon>
        <taxon>Andropogonodae</taxon>
        <taxon>Paspaleae</taxon>
        <taxon>Paspalinae</taxon>
        <taxon>Paspalum</taxon>
    </lineage>
</organism>
<gene>
    <name evidence="1" type="ORF">U9M48_008587</name>
</gene>
<name>A0AAQ3SPE9_PASNO</name>
<reference evidence="1 2" key="1">
    <citation type="submission" date="2024-02" db="EMBL/GenBank/DDBJ databases">
        <title>High-quality chromosome-scale genome assembly of Pensacola bahiagrass (Paspalum notatum Flugge var. saurae).</title>
        <authorList>
            <person name="Vega J.M."/>
            <person name="Podio M."/>
            <person name="Orjuela J."/>
            <person name="Siena L.A."/>
            <person name="Pessino S.C."/>
            <person name="Combes M.C."/>
            <person name="Mariac C."/>
            <person name="Albertini E."/>
            <person name="Pupilli F."/>
            <person name="Ortiz J.P.A."/>
            <person name="Leblanc O."/>
        </authorList>
    </citation>
    <scope>NUCLEOTIDE SEQUENCE [LARGE SCALE GENOMIC DNA]</scope>
    <source>
        <strain evidence="1">R1</strain>
        <tissue evidence="1">Leaf</tissue>
    </source>
</reference>
<accession>A0AAQ3SPE9</accession>